<evidence type="ECO:0000256" key="1">
    <source>
        <dbReference type="SAM" id="MobiDB-lite"/>
    </source>
</evidence>
<sequence>MVSNSRDPMVNLGNLALQDFLDCLEQIFIESALSRDRERERTRERGRNEEKERSLCASLQKSSGWAWAPMDPWGHQGLEDFRVSWVKLAPRGPWVSEGHKDPVDHKDLA</sequence>
<name>A0AAD8Z526_9TELE</name>
<dbReference type="EMBL" id="JAROKS010000019">
    <property type="protein sequence ID" value="KAK1792711.1"/>
    <property type="molecule type" value="Genomic_DNA"/>
</dbReference>
<evidence type="ECO:0000313" key="3">
    <source>
        <dbReference type="Proteomes" id="UP001239994"/>
    </source>
</evidence>
<reference evidence="2" key="1">
    <citation type="submission" date="2023-03" db="EMBL/GenBank/DDBJ databases">
        <title>Electrophorus voltai genome.</title>
        <authorList>
            <person name="Bian C."/>
        </authorList>
    </citation>
    <scope>NUCLEOTIDE SEQUENCE</scope>
    <source>
        <strain evidence="2">CB-2022</strain>
        <tissue evidence="2">Muscle</tissue>
    </source>
</reference>
<evidence type="ECO:0000313" key="2">
    <source>
        <dbReference type="EMBL" id="KAK1792711.1"/>
    </source>
</evidence>
<comment type="caution">
    <text evidence="2">The sequence shown here is derived from an EMBL/GenBank/DDBJ whole genome shotgun (WGS) entry which is preliminary data.</text>
</comment>
<protein>
    <submittedName>
        <fullName evidence="2">Uncharacterized protein</fullName>
    </submittedName>
</protein>
<proteinExistence type="predicted"/>
<dbReference type="Proteomes" id="UP001239994">
    <property type="component" value="Unassembled WGS sequence"/>
</dbReference>
<keyword evidence="3" id="KW-1185">Reference proteome</keyword>
<dbReference type="AlphaFoldDB" id="A0AAD8Z526"/>
<organism evidence="2 3">
    <name type="scientific">Electrophorus voltai</name>
    <dbReference type="NCBI Taxonomy" id="2609070"/>
    <lineage>
        <taxon>Eukaryota</taxon>
        <taxon>Metazoa</taxon>
        <taxon>Chordata</taxon>
        <taxon>Craniata</taxon>
        <taxon>Vertebrata</taxon>
        <taxon>Euteleostomi</taxon>
        <taxon>Actinopterygii</taxon>
        <taxon>Neopterygii</taxon>
        <taxon>Teleostei</taxon>
        <taxon>Ostariophysi</taxon>
        <taxon>Gymnotiformes</taxon>
        <taxon>Gymnotoidei</taxon>
        <taxon>Gymnotidae</taxon>
        <taxon>Electrophorus</taxon>
    </lineage>
</organism>
<gene>
    <name evidence="2" type="ORF">P4O66_012638</name>
</gene>
<feature type="region of interest" description="Disordered" evidence="1">
    <location>
        <begin position="34"/>
        <end position="61"/>
    </location>
</feature>
<accession>A0AAD8Z526</accession>
<feature type="compositionally biased region" description="Basic and acidic residues" evidence="1">
    <location>
        <begin position="34"/>
        <end position="54"/>
    </location>
</feature>